<evidence type="ECO:0000313" key="6">
    <source>
        <dbReference type="EMBL" id="RAI00849.1"/>
    </source>
</evidence>
<comment type="caution">
    <text evidence="6">The sequence shown here is derived from an EMBL/GenBank/DDBJ whole genome shotgun (WGS) entry which is preliminary data.</text>
</comment>
<dbReference type="Pfam" id="PF14833">
    <property type="entry name" value="NAD_binding_11"/>
    <property type="match status" value="1"/>
</dbReference>
<dbReference type="GO" id="GO:0050661">
    <property type="term" value="F:NADP binding"/>
    <property type="evidence" value="ECO:0007669"/>
    <property type="project" value="InterPro"/>
</dbReference>
<feature type="active site" evidence="3">
    <location>
        <position position="173"/>
    </location>
</feature>
<accession>A0A8B2NS08</accession>
<dbReference type="InterPro" id="IPR006115">
    <property type="entry name" value="6PGDH_NADP-bd"/>
</dbReference>
<dbReference type="AlphaFoldDB" id="A0A8B2NS08"/>
<evidence type="ECO:0000256" key="1">
    <source>
        <dbReference type="ARBA" id="ARBA00023002"/>
    </source>
</evidence>
<dbReference type="Pfam" id="PF03446">
    <property type="entry name" value="NAD_binding_2"/>
    <property type="match status" value="1"/>
</dbReference>
<proteinExistence type="predicted"/>
<evidence type="ECO:0000256" key="3">
    <source>
        <dbReference type="PIRSR" id="PIRSR000103-1"/>
    </source>
</evidence>
<keyword evidence="2" id="KW-0520">NAD</keyword>
<name>A0A8B2NS08_9HYPH</name>
<dbReference type="EMBL" id="QHHQ01000003">
    <property type="protein sequence ID" value="RAI00849.1"/>
    <property type="molecule type" value="Genomic_DNA"/>
</dbReference>
<gene>
    <name evidence="6" type="ORF">DLJ53_16575</name>
</gene>
<dbReference type="PANTHER" id="PTHR43060:SF15">
    <property type="entry name" value="3-HYDROXYISOBUTYRATE DEHYDROGENASE-LIKE 1, MITOCHONDRIAL-RELATED"/>
    <property type="match status" value="1"/>
</dbReference>
<dbReference type="GO" id="GO:0016491">
    <property type="term" value="F:oxidoreductase activity"/>
    <property type="evidence" value="ECO:0007669"/>
    <property type="project" value="UniProtKB-KW"/>
</dbReference>
<evidence type="ECO:0000313" key="7">
    <source>
        <dbReference type="Proteomes" id="UP000249590"/>
    </source>
</evidence>
<keyword evidence="1" id="KW-0560">Oxidoreductase</keyword>
<dbReference type="InterPro" id="IPR013328">
    <property type="entry name" value="6PGD_dom2"/>
</dbReference>
<organism evidence="6 7">
    <name type="scientific">Acuticoccus sediminis</name>
    <dbReference type="NCBI Taxonomy" id="2184697"/>
    <lineage>
        <taxon>Bacteria</taxon>
        <taxon>Pseudomonadati</taxon>
        <taxon>Pseudomonadota</taxon>
        <taxon>Alphaproteobacteria</taxon>
        <taxon>Hyphomicrobiales</taxon>
        <taxon>Amorphaceae</taxon>
        <taxon>Acuticoccus</taxon>
    </lineage>
</organism>
<dbReference type="GO" id="GO:0051287">
    <property type="term" value="F:NAD binding"/>
    <property type="evidence" value="ECO:0007669"/>
    <property type="project" value="InterPro"/>
</dbReference>
<dbReference type="Gene3D" id="1.10.1040.10">
    <property type="entry name" value="N-(1-d-carboxylethyl)-l-norvaline Dehydrogenase, domain 2"/>
    <property type="match status" value="1"/>
</dbReference>
<feature type="domain" description="3-hydroxyisobutyrate dehydrogenase-like NAD-binding" evidence="5">
    <location>
        <begin position="167"/>
        <end position="277"/>
    </location>
</feature>
<dbReference type="PIRSF" id="PIRSF000103">
    <property type="entry name" value="HIBADH"/>
    <property type="match status" value="1"/>
</dbReference>
<dbReference type="PANTHER" id="PTHR43060">
    <property type="entry name" value="3-HYDROXYISOBUTYRATE DEHYDROGENASE-LIKE 1, MITOCHONDRIAL-RELATED"/>
    <property type="match status" value="1"/>
</dbReference>
<dbReference type="InterPro" id="IPR008927">
    <property type="entry name" value="6-PGluconate_DH-like_C_sf"/>
</dbReference>
<evidence type="ECO:0000259" key="4">
    <source>
        <dbReference type="Pfam" id="PF03446"/>
    </source>
</evidence>
<reference evidence="6 7" key="1">
    <citation type="submission" date="2018-05" db="EMBL/GenBank/DDBJ databases">
        <title>Acuticoccus sediminis sp. nov., isolated from deep-sea sediment of Indian Ocean.</title>
        <authorList>
            <person name="Liu X."/>
            <person name="Lai Q."/>
            <person name="Du Y."/>
            <person name="Sun F."/>
            <person name="Zhang X."/>
            <person name="Wang S."/>
            <person name="Shao Z."/>
        </authorList>
    </citation>
    <scope>NUCLEOTIDE SEQUENCE [LARGE SCALE GENOMIC DNA]</scope>
    <source>
        <strain evidence="6 7">PTG4-2</strain>
    </source>
</reference>
<feature type="domain" description="6-phosphogluconate dehydrogenase NADP-binding" evidence="4">
    <location>
        <begin position="6"/>
        <end position="163"/>
    </location>
</feature>
<sequence length="309" mass="32028">MSANPTIGFIGLGVMGGPMCRNVATKHAGDVLAFDLSAEAVAALSDTKAEPVGSVEDLAARADVVFMSLPGGPQVEAVALGPVAGAARAGTTVVDLSTTPVAVARKVGAALGEKAIGFADAPVARTREAAQKGALSIMVGAAPDVFARIEPLLAYMATDITHGGDVGAGQVLKLVNNMLVFENVVTLAEMMVLAERAGVSGETMLEAVSKGSGDSFVLRNHGRKAMLPRQFPDRSFPPEYVLKDMDYVFELARETGVPIRAAETVRKYYERAVGTDLSGRYFPGVIRLVEEGAFADEEGAGTGASEAAE</sequence>
<dbReference type="SUPFAM" id="SSF51735">
    <property type="entry name" value="NAD(P)-binding Rossmann-fold domains"/>
    <property type="match status" value="1"/>
</dbReference>
<dbReference type="Gene3D" id="3.40.50.720">
    <property type="entry name" value="NAD(P)-binding Rossmann-like Domain"/>
    <property type="match status" value="1"/>
</dbReference>
<dbReference type="InterPro" id="IPR036291">
    <property type="entry name" value="NAD(P)-bd_dom_sf"/>
</dbReference>
<protein>
    <submittedName>
        <fullName evidence="6">2-hydroxy-3-oxopropionate reductase</fullName>
    </submittedName>
</protein>
<dbReference type="InterPro" id="IPR029154">
    <property type="entry name" value="HIBADH-like_NADP-bd"/>
</dbReference>
<dbReference type="OrthoDB" id="9812907at2"/>
<evidence type="ECO:0000256" key="2">
    <source>
        <dbReference type="ARBA" id="ARBA00023027"/>
    </source>
</evidence>
<keyword evidence="7" id="KW-1185">Reference proteome</keyword>
<dbReference type="SUPFAM" id="SSF48179">
    <property type="entry name" value="6-phosphogluconate dehydrogenase C-terminal domain-like"/>
    <property type="match status" value="1"/>
</dbReference>
<dbReference type="InterPro" id="IPR015815">
    <property type="entry name" value="HIBADH-related"/>
</dbReference>
<dbReference type="Proteomes" id="UP000249590">
    <property type="component" value="Unassembled WGS sequence"/>
</dbReference>
<dbReference type="RefSeq" id="WP_111347285.1">
    <property type="nucleotide sequence ID" value="NZ_JAIWKD010000008.1"/>
</dbReference>
<evidence type="ECO:0000259" key="5">
    <source>
        <dbReference type="Pfam" id="PF14833"/>
    </source>
</evidence>